<gene>
    <name evidence="2" type="ORF">Cch02nite_04980</name>
</gene>
<protein>
    <submittedName>
        <fullName evidence="2">Uncharacterized protein</fullName>
    </submittedName>
</protein>
<accession>A0A8J3K1Z3</accession>
<feature type="compositionally biased region" description="Basic and acidic residues" evidence="1">
    <location>
        <begin position="1"/>
        <end position="12"/>
    </location>
</feature>
<name>A0A8J3K1Z3_9ACTN</name>
<sequence length="72" mass="7504">MSTDQARRDRSAGRAIPHVTVSKPRPPRPDAYARGRPGWTAGGQAAAGVSETMMQGAPSEMPVSTAMARPSA</sequence>
<proteinExistence type="predicted"/>
<organism evidence="2 3">
    <name type="scientific">Catellatospora chokoriensis</name>
    <dbReference type="NCBI Taxonomy" id="310353"/>
    <lineage>
        <taxon>Bacteria</taxon>
        <taxon>Bacillati</taxon>
        <taxon>Actinomycetota</taxon>
        <taxon>Actinomycetes</taxon>
        <taxon>Micromonosporales</taxon>
        <taxon>Micromonosporaceae</taxon>
        <taxon>Catellatospora</taxon>
    </lineage>
</organism>
<reference evidence="2 3" key="1">
    <citation type="submission" date="2021-01" db="EMBL/GenBank/DDBJ databases">
        <title>Whole genome shotgun sequence of Catellatospora chokoriensis NBRC 107358.</title>
        <authorList>
            <person name="Komaki H."/>
            <person name="Tamura T."/>
        </authorList>
    </citation>
    <scope>NUCLEOTIDE SEQUENCE [LARGE SCALE GENOMIC DNA]</scope>
    <source>
        <strain evidence="2 3">NBRC 107358</strain>
    </source>
</reference>
<dbReference type="Proteomes" id="UP000619293">
    <property type="component" value="Unassembled WGS sequence"/>
</dbReference>
<evidence type="ECO:0000256" key="1">
    <source>
        <dbReference type="SAM" id="MobiDB-lite"/>
    </source>
</evidence>
<keyword evidence="3" id="KW-1185">Reference proteome</keyword>
<feature type="region of interest" description="Disordered" evidence="1">
    <location>
        <begin position="1"/>
        <end position="45"/>
    </location>
</feature>
<dbReference type="EMBL" id="BONG01000001">
    <property type="protein sequence ID" value="GIF87054.1"/>
    <property type="molecule type" value="Genomic_DNA"/>
</dbReference>
<evidence type="ECO:0000313" key="2">
    <source>
        <dbReference type="EMBL" id="GIF87054.1"/>
    </source>
</evidence>
<evidence type="ECO:0000313" key="3">
    <source>
        <dbReference type="Proteomes" id="UP000619293"/>
    </source>
</evidence>
<comment type="caution">
    <text evidence="2">The sequence shown here is derived from an EMBL/GenBank/DDBJ whole genome shotgun (WGS) entry which is preliminary data.</text>
</comment>
<dbReference type="AlphaFoldDB" id="A0A8J3K1Z3"/>